<sequence length="313" mass="34660">MTQSALAFQGTTFDIVDRNGQPWLRAHQIGVALDYKRSDIIAKLYRANAAEFTDSMTAVVKLPTAGGVQDVRIFSLRGAHLLGMFARTARAAEFRRWVLDVLDAQTQPTTITPAQQQHLKELVDLVVESGKQKSHAETWARLHRKFGVPRYIELPAAQFHSACLYLKSKIDQPSIATLIRKHLPAQIEALDLTGGPAAQAAHEAACQYIDNLRSGQQTRWDLPPEVLQGLVLDALMSQRFIVSFGYRQGMSINPIARDAYVLPSAQWASAIESGDAHLPPEELARLHAVVSAKISRSYLLMHSQRKAQPPALT</sequence>
<dbReference type="GeneID" id="93874832"/>
<dbReference type="RefSeq" id="WP_095543681.1">
    <property type="nucleotide sequence ID" value="NZ_NSJC01000044.1"/>
</dbReference>
<dbReference type="Proteomes" id="UP000217780">
    <property type="component" value="Unassembled WGS sequence"/>
</dbReference>
<dbReference type="EMBL" id="NTBI01000007">
    <property type="protein sequence ID" value="PAX16515.1"/>
    <property type="molecule type" value="Genomic_DNA"/>
</dbReference>
<reference evidence="2 3" key="1">
    <citation type="submission" date="2017-08" db="EMBL/GenBank/DDBJ databases">
        <title>WGS of Clinical strains of the CDC Group NO-1 linked to zoonotic infections in humans.</title>
        <authorList>
            <person name="Bernier A.-M."/>
            <person name="Bernard K."/>
        </authorList>
    </citation>
    <scope>NUCLEOTIDE SEQUENCE [LARGE SCALE GENOMIC DNA]</scope>
    <source>
        <strain evidence="2 3">NML91-0035</strain>
    </source>
</reference>
<organism evidence="2 3">
    <name type="scientific">Vandammella animalimorsus</name>
    <dbReference type="NCBI Taxonomy" id="2029117"/>
    <lineage>
        <taxon>Bacteria</taxon>
        <taxon>Pseudomonadati</taxon>
        <taxon>Pseudomonadota</taxon>
        <taxon>Betaproteobacteria</taxon>
        <taxon>Burkholderiales</taxon>
        <taxon>Comamonadaceae</taxon>
        <taxon>Vandammella</taxon>
    </lineage>
</organism>
<dbReference type="Pfam" id="PF02498">
    <property type="entry name" value="Bro-N"/>
    <property type="match status" value="1"/>
</dbReference>
<protein>
    <recommendedName>
        <fullName evidence="1">Bro-N domain-containing protein</fullName>
    </recommendedName>
</protein>
<comment type="caution">
    <text evidence="2">The sequence shown here is derived from an EMBL/GenBank/DDBJ whole genome shotgun (WGS) entry which is preliminary data.</text>
</comment>
<dbReference type="InterPro" id="IPR003497">
    <property type="entry name" value="BRO_N_domain"/>
</dbReference>
<dbReference type="SMART" id="SM01040">
    <property type="entry name" value="Bro-N"/>
    <property type="match status" value="1"/>
</dbReference>
<gene>
    <name evidence="2" type="ORF">CLI92_09300</name>
</gene>
<name>A0A2A2T4U9_9BURK</name>
<accession>A0A2A2T4U9</accession>
<evidence type="ECO:0000313" key="2">
    <source>
        <dbReference type="EMBL" id="PAX16515.1"/>
    </source>
</evidence>
<evidence type="ECO:0000313" key="3">
    <source>
        <dbReference type="Proteomes" id="UP000217780"/>
    </source>
</evidence>
<feature type="domain" description="Bro-N" evidence="1">
    <location>
        <begin position="1"/>
        <end position="114"/>
    </location>
</feature>
<dbReference type="AlphaFoldDB" id="A0A2A2T4U9"/>
<dbReference type="PROSITE" id="PS51750">
    <property type="entry name" value="BRO_N"/>
    <property type="match status" value="1"/>
</dbReference>
<proteinExistence type="predicted"/>
<evidence type="ECO:0000259" key="1">
    <source>
        <dbReference type="PROSITE" id="PS51750"/>
    </source>
</evidence>